<organism evidence="1 2">
    <name type="scientific">Rhodocytophaga rosea</name>
    <dbReference type="NCBI Taxonomy" id="2704465"/>
    <lineage>
        <taxon>Bacteria</taxon>
        <taxon>Pseudomonadati</taxon>
        <taxon>Bacteroidota</taxon>
        <taxon>Cytophagia</taxon>
        <taxon>Cytophagales</taxon>
        <taxon>Rhodocytophagaceae</taxon>
        <taxon>Rhodocytophaga</taxon>
    </lineage>
</organism>
<keyword evidence="2" id="KW-1185">Reference proteome</keyword>
<gene>
    <name evidence="1" type="ORF">GXP67_09710</name>
</gene>
<name>A0A6C0GVB1_9BACT</name>
<dbReference type="InterPro" id="IPR002514">
    <property type="entry name" value="Transposase_8"/>
</dbReference>
<sequence length="87" mass="9767">MAAAELGINPGRLTKWRQTLQDDKAVHSGKPGLTAEQLEIRCLQKELKEAQLAHDIWSRCPHRLLAKKRRSASAPRARGNLQVYKGV</sequence>
<dbReference type="GO" id="GO:0004803">
    <property type="term" value="F:transposase activity"/>
    <property type="evidence" value="ECO:0007669"/>
    <property type="project" value="InterPro"/>
</dbReference>
<dbReference type="GO" id="GO:0003677">
    <property type="term" value="F:DNA binding"/>
    <property type="evidence" value="ECO:0007669"/>
    <property type="project" value="InterPro"/>
</dbReference>
<dbReference type="KEGG" id="rhoz:GXP67_09710"/>
<protein>
    <submittedName>
        <fullName evidence="1">Transposase</fullName>
    </submittedName>
</protein>
<dbReference type="EMBL" id="CP048222">
    <property type="protein sequence ID" value="QHT71956.1"/>
    <property type="molecule type" value="Genomic_DNA"/>
</dbReference>
<evidence type="ECO:0000313" key="1">
    <source>
        <dbReference type="EMBL" id="QHT71956.1"/>
    </source>
</evidence>
<dbReference type="Pfam" id="PF01527">
    <property type="entry name" value="HTH_Tnp_1"/>
    <property type="match status" value="1"/>
</dbReference>
<dbReference type="GO" id="GO:0006313">
    <property type="term" value="P:DNA transposition"/>
    <property type="evidence" value="ECO:0007669"/>
    <property type="project" value="InterPro"/>
</dbReference>
<proteinExistence type="predicted"/>
<dbReference type="Proteomes" id="UP000480178">
    <property type="component" value="Chromosome"/>
</dbReference>
<evidence type="ECO:0000313" key="2">
    <source>
        <dbReference type="Proteomes" id="UP000480178"/>
    </source>
</evidence>
<accession>A0A6C0GVB1</accession>
<reference evidence="1 2" key="1">
    <citation type="submission" date="2020-01" db="EMBL/GenBank/DDBJ databases">
        <authorList>
            <person name="Kim M.K."/>
        </authorList>
    </citation>
    <scope>NUCLEOTIDE SEQUENCE [LARGE SCALE GENOMIC DNA]</scope>
    <source>
        <strain evidence="1 2">172606-1</strain>
    </source>
</reference>
<dbReference type="AlphaFoldDB" id="A0A6C0GVB1"/>